<dbReference type="Proteomes" id="UP000607435">
    <property type="component" value="Unassembled WGS sequence"/>
</dbReference>
<dbReference type="InterPro" id="IPR031549">
    <property type="entry name" value="ASH"/>
</dbReference>
<dbReference type="InterPro" id="IPR003961">
    <property type="entry name" value="FN3_dom"/>
</dbReference>
<dbReference type="PROSITE" id="PS50853">
    <property type="entry name" value="FN3"/>
    <property type="match status" value="1"/>
</dbReference>
<feature type="domain" description="Fibronectin type-III" evidence="3">
    <location>
        <begin position="363"/>
        <end position="481"/>
    </location>
</feature>
<evidence type="ECO:0000313" key="5">
    <source>
        <dbReference type="EMBL" id="MBC3845552.1"/>
    </source>
</evidence>
<evidence type="ECO:0000259" key="4">
    <source>
        <dbReference type="PROSITE" id="PS51841"/>
    </source>
</evidence>
<dbReference type="CDD" id="cd00063">
    <property type="entry name" value="FN3"/>
    <property type="match status" value="1"/>
</dbReference>
<proteinExistence type="predicted"/>
<dbReference type="InterPro" id="IPR036116">
    <property type="entry name" value="FN3_sf"/>
</dbReference>
<dbReference type="InterPro" id="IPR036179">
    <property type="entry name" value="Ig-like_dom_sf"/>
</dbReference>
<dbReference type="NCBIfam" id="NF012200">
    <property type="entry name" value="choice_anch_D"/>
    <property type="match status" value="2"/>
</dbReference>
<feature type="domain" description="LTD" evidence="4">
    <location>
        <begin position="964"/>
        <end position="1138"/>
    </location>
</feature>
<dbReference type="SUPFAM" id="SSF49265">
    <property type="entry name" value="Fibronectin type III"/>
    <property type="match status" value="1"/>
</dbReference>
<gene>
    <name evidence="5" type="ORF">H6H04_04085</name>
</gene>
<comment type="caution">
    <text evidence="5">The sequence shown here is derived from an EMBL/GenBank/DDBJ whole genome shotgun (WGS) entry which is preliminary data.</text>
</comment>
<protein>
    <submittedName>
        <fullName evidence="5">Choice-of-anchor D domain-containing protein</fullName>
    </submittedName>
</protein>
<sequence length="1857" mass="196926">MKKKYSLIFIIFLCFVVSGYGQGSESFSNLNAPGGGYGNGTYTGDNGVTWTYNGARSVTTTYNITGRTIGFSSSGTRNVSATSDANGVGDLNYTISSYFTGGTAADRTIEIYVGGNLYETHTLVAEGPDYSRTVTVNETGAVLIEFRSVGTRQIVIDDVSWTPATTPDLTISGTTDHGSSCISVATTSQTYTITNTTALTTALNVAVSSDDAQFVVGPLSNTTILPGATATFDVTFTPTATGAQTATLTVTSDNATGSTMDLDGTGINIPTISTQPTNQTEQIPNTATFNVTSGDTSSYQWQVSTDGGTIWNNVTGGTGATTDSYTTGATSAAMDGNLYRCILTNACGSTNSNSATLNVTNSSPSNAQNLEGCFEDTSVILSWNNPATPPTGGYIIFALEGTTDPSAPTNDASTFTANANYNAAPFETLASLGKVVYKGNGTTATVTGLTEDLTYSFRIFAYNGESLTGWSNGASAGSNEEGIAQGDIRNFVPTPLTNQVTLNWLNPTPISCWDEILIVANQGAVAFTPTGDGSAYTANPNYAGANQVVYKGTGNVVAVTGLTNGTNYCFRAFIRRGTTWTTGVEVCAVPSLTYCASSGDGTDGYLTLINNVEFNTIDNPSSNADNDYSDYTSISTTVTLGETYNLDVRVNTDGAFTTTTMAWIDWNNDGDFSDSNEAYDLGLAYNAVNGSTDASPLAIEIPTNAAIAVTRMRISTKYYDTDFPIDPPTPCETGHDGEVEDYNIIITQPANAEINIKGNNITIEDGFNAPYGLNNTLFGSTNVGATSPEKSYFVENIGASTLTLSGAPRVELVGAHPGDFNITLQPSATVGSLADSEFRIEFSPTADGTRTATVRIVNNDSDENPYEFDIEGTAVCSTVLTSTIWPTEGPENTEVTITSATDLTGATATINGLAMPVVSSNATELVVLVPAGAIDANIVVDFSTGCSSNSSFDVIDTVISGCETAAAATVPSDLFISEVSDATSGSSSIIEIFNGTASNIDLSDYSIRIFNNGSGTPSTTANLTGVLAPGGIHVISVGTTSCDLSGNGLAGGLPHQSFNSAGGINFDNNSSDAFELYNSTTATSIDVFGELGSSTWANGLGINGDGVNYRRQNTATPLPSTTFDLSQWDEIDWTTCGDSDYSDFGVYDFSLGVPPTVSVLNAPVFDCTSAIQLSITATEGVANGFSLAYQWYYLAPNASTFVVVPNNVDFNNVTSTTLDIINPIAYNGYQFYCQVRENSATCYQASNAVKLEVTTTVWDGTNWSSLPALDKVAIIDANYDTSVGTNGETSFEACQCIVNNGSTLTIENNTYVLVDNDLTVNGNIVVKTDGSFVQIDDSASILGDVLTDKTKISVEKETAPLASHLEYTYWSSPVVDEVINEGLFEANATRIFSFSGQNFRDSTEETNNDNTTVLGQDDIDDDANDWQYVNGSTVMESGVGYAATHNPTGFIPARYIYTFEGPFHNGVYNIPIYRNDNELNDNNWNFIGNPYPSAIAIDGTDGFLSQNASTIDNNVSGSPINGAIFLWSHNTAADGNANGNENFNFAQSDYAIINGSGQTAGGDGVTPNRFIPSGQGFFVSMDDGATATPIGGNIHTANVVFNNSMRVTANNNQFFRGTNTNEANRLWLDLTSDNGIFNQILVAYVDGATDSDDGAYYDAYKNLSSELYSGIYSLIDDSIDKKFAIQGKDPNSLTLEEVIPLGFNTTIDVPTIYSISIHEIEGAFMTENTIYLRDDLLNITQNLTLNNYTFTSETGEFNDRFEIVFTPSALSIDDNLIDANELTIIEQANGDVLFKVSANLTITNVEIIDITGRQIYNLRGNNSTEVYNLSRLSNAAYIANVALSNGQVITKKAIKQR</sequence>
<dbReference type="RefSeq" id="WP_186844660.1">
    <property type="nucleotide sequence ID" value="NZ_JACOME010000001.1"/>
</dbReference>
<comment type="subcellular location">
    <subcellularLocation>
        <location evidence="1">Cytoplasm</location>
    </subcellularLocation>
</comment>
<dbReference type="InterPro" id="IPR045474">
    <property type="entry name" value="GEVED"/>
</dbReference>
<keyword evidence="2" id="KW-0963">Cytoplasm</keyword>
<evidence type="ECO:0000313" key="6">
    <source>
        <dbReference type="Proteomes" id="UP000607435"/>
    </source>
</evidence>
<dbReference type="PROSITE" id="PS51841">
    <property type="entry name" value="LTD"/>
    <property type="match status" value="1"/>
</dbReference>
<evidence type="ECO:0000259" key="3">
    <source>
        <dbReference type="PROSITE" id="PS50853"/>
    </source>
</evidence>
<keyword evidence="6" id="KW-1185">Reference proteome</keyword>
<dbReference type="Pfam" id="PF20009">
    <property type="entry name" value="GEVED"/>
    <property type="match status" value="1"/>
</dbReference>
<dbReference type="EMBL" id="JACOME010000001">
    <property type="protein sequence ID" value="MBC3845552.1"/>
    <property type="molecule type" value="Genomic_DNA"/>
</dbReference>
<dbReference type="SUPFAM" id="SSF48726">
    <property type="entry name" value="Immunoglobulin"/>
    <property type="match status" value="1"/>
</dbReference>
<dbReference type="Gene3D" id="2.60.40.10">
    <property type="entry name" value="Immunoglobulins"/>
    <property type="match status" value="4"/>
</dbReference>
<dbReference type="Pfam" id="PF15780">
    <property type="entry name" value="ASH"/>
    <property type="match status" value="1"/>
</dbReference>
<dbReference type="InterPro" id="IPR013783">
    <property type="entry name" value="Ig-like_fold"/>
</dbReference>
<accession>A0ABR6XYJ2</accession>
<dbReference type="SMART" id="SM00060">
    <property type="entry name" value="FN3"/>
    <property type="match status" value="2"/>
</dbReference>
<name>A0ABR6XYJ2_9FLAO</name>
<reference evidence="5 6" key="1">
    <citation type="submission" date="2020-08" db="EMBL/GenBank/DDBJ databases">
        <title>Winogradskyella ouciana sp. nov., isolated from the hadal seawater of the Mariana Trench.</title>
        <authorList>
            <person name="He X."/>
        </authorList>
    </citation>
    <scope>NUCLEOTIDE SEQUENCE [LARGE SCALE GENOMIC DNA]</scope>
    <source>
        <strain evidence="5 6">KCTC 22026</strain>
    </source>
</reference>
<evidence type="ECO:0000256" key="1">
    <source>
        <dbReference type="ARBA" id="ARBA00004496"/>
    </source>
</evidence>
<organism evidence="5 6">
    <name type="scientific">Winogradskyella echinorum</name>
    <dbReference type="NCBI Taxonomy" id="538189"/>
    <lineage>
        <taxon>Bacteria</taxon>
        <taxon>Pseudomonadati</taxon>
        <taxon>Bacteroidota</taxon>
        <taxon>Flavobacteriia</taxon>
        <taxon>Flavobacteriales</taxon>
        <taxon>Flavobacteriaceae</taxon>
        <taxon>Winogradskyella</taxon>
    </lineage>
</organism>
<evidence type="ECO:0000256" key="2">
    <source>
        <dbReference type="ARBA" id="ARBA00022490"/>
    </source>
</evidence>
<dbReference type="InterPro" id="IPR001322">
    <property type="entry name" value="Lamin_tail_dom"/>
</dbReference>